<gene>
    <name evidence="2" type="ORF">B5807_08075</name>
</gene>
<organism evidence="2 3">
    <name type="scientific">Epicoccum nigrum</name>
    <name type="common">Soil fungus</name>
    <name type="synonym">Epicoccum purpurascens</name>
    <dbReference type="NCBI Taxonomy" id="105696"/>
    <lineage>
        <taxon>Eukaryota</taxon>
        <taxon>Fungi</taxon>
        <taxon>Dikarya</taxon>
        <taxon>Ascomycota</taxon>
        <taxon>Pezizomycotina</taxon>
        <taxon>Dothideomycetes</taxon>
        <taxon>Pleosporomycetidae</taxon>
        <taxon>Pleosporales</taxon>
        <taxon>Pleosporineae</taxon>
        <taxon>Didymellaceae</taxon>
        <taxon>Epicoccum</taxon>
    </lineage>
</organism>
<feature type="compositionally biased region" description="Low complexity" evidence="1">
    <location>
        <begin position="1"/>
        <end position="15"/>
    </location>
</feature>
<dbReference type="InParanoid" id="A0A1Y2LQH8"/>
<dbReference type="EMBL" id="KZ107852">
    <property type="protein sequence ID" value="OSS46196.1"/>
    <property type="molecule type" value="Genomic_DNA"/>
</dbReference>
<keyword evidence="3" id="KW-1185">Reference proteome</keyword>
<feature type="region of interest" description="Disordered" evidence="1">
    <location>
        <begin position="1"/>
        <end position="20"/>
    </location>
</feature>
<dbReference type="AlphaFoldDB" id="A0A1Y2LQH8"/>
<accession>A0A1Y2LQH8</accession>
<protein>
    <submittedName>
        <fullName evidence="2">Uncharacterized protein</fullName>
    </submittedName>
</protein>
<dbReference type="Proteomes" id="UP000193240">
    <property type="component" value="Unassembled WGS sequence"/>
</dbReference>
<evidence type="ECO:0000313" key="2">
    <source>
        <dbReference type="EMBL" id="OSS46196.1"/>
    </source>
</evidence>
<evidence type="ECO:0000256" key="1">
    <source>
        <dbReference type="SAM" id="MobiDB-lite"/>
    </source>
</evidence>
<name>A0A1Y2LQH8_EPING</name>
<evidence type="ECO:0000313" key="3">
    <source>
        <dbReference type="Proteomes" id="UP000193240"/>
    </source>
</evidence>
<reference evidence="2 3" key="1">
    <citation type="journal article" date="2017" name="Genome Announc.">
        <title>Genome sequence of the saprophytic ascomycete Epicoccum nigrum ICMP 19927 strain isolated from New Zealand.</title>
        <authorList>
            <person name="Fokin M."/>
            <person name="Fleetwood D."/>
            <person name="Weir B.S."/>
            <person name="Villas-Boas S.G."/>
        </authorList>
    </citation>
    <scope>NUCLEOTIDE SEQUENCE [LARGE SCALE GENOMIC DNA]</scope>
    <source>
        <strain evidence="2 3">ICMP 19927</strain>
    </source>
</reference>
<proteinExistence type="predicted"/>
<sequence>MSPIPQHAQPGAHPAALRRGQPRVPPAVLAAPLDTLIVPAPLLPTLPVQIVSQQHLQRGDFGAVLLVLPLAALRNVQPAQPAEVALVDQGVQVDGGEAARGVDAGLARGDEGEGLQGPGGFPHAGPPVRGHVGEARVDVVEGDGQVGQVGEPLQHAVEAAVLDVGQVAQLHRRQLALEVLQQRSYPRVVQPRGVQDGQAAHAGREVVGLAQQIPEELAVDASGQAEVLHLGGPAHVDAQRPRLVLVGAPGQVDGLDRPEPPQRLRQALEADALAHQAQVQHPQPLALGQAGPAVDREAGLRRDEHVQPLFRAPEQARCRGLCALVDDVREVEDAHQVGEVLLLDVCEDRGADGADEEVVGAPCEEGRVVQRLDRYIIPLSRSAPVSACTAGVLERAAMYLFTAQKVASVDCLERVSQASM</sequence>